<dbReference type="Gene3D" id="4.10.860.120">
    <property type="entry name" value="RNA polymerase II, clamp domain"/>
    <property type="match status" value="1"/>
</dbReference>
<dbReference type="PANTHER" id="PTHR19376:SF11">
    <property type="entry name" value="DNA-DIRECTED RNA POLYMERASE I SUBUNIT RPA1"/>
    <property type="match status" value="1"/>
</dbReference>
<dbReference type="GO" id="GO:0003899">
    <property type="term" value="F:DNA-directed RNA polymerase activity"/>
    <property type="evidence" value="ECO:0007669"/>
    <property type="project" value="UniProtKB-EC"/>
</dbReference>
<keyword evidence="4" id="KW-0808">Transferase</keyword>
<proteinExistence type="inferred from homology"/>
<dbReference type="Pfam" id="PF04997">
    <property type="entry name" value="RNA_pol_Rpb1_1"/>
    <property type="match status" value="1"/>
</dbReference>
<reference evidence="8" key="1">
    <citation type="journal article" date="2023" name="Science">
        <title>Genome structures resolve the early diversification of teleost fishes.</title>
        <authorList>
            <person name="Parey E."/>
            <person name="Louis A."/>
            <person name="Montfort J."/>
            <person name="Bouchez O."/>
            <person name="Roques C."/>
            <person name="Iampietro C."/>
            <person name="Lluch J."/>
            <person name="Castinel A."/>
            <person name="Donnadieu C."/>
            <person name="Desvignes T."/>
            <person name="Floi Bucao C."/>
            <person name="Jouanno E."/>
            <person name="Wen M."/>
            <person name="Mejri S."/>
            <person name="Dirks R."/>
            <person name="Jansen H."/>
            <person name="Henkel C."/>
            <person name="Chen W.J."/>
            <person name="Zahm M."/>
            <person name="Cabau C."/>
            <person name="Klopp C."/>
            <person name="Thompson A.W."/>
            <person name="Robinson-Rechavi M."/>
            <person name="Braasch I."/>
            <person name="Lecointre G."/>
            <person name="Bobe J."/>
            <person name="Postlethwait J.H."/>
            <person name="Berthelot C."/>
            <person name="Roest Crollius H."/>
            <person name="Guiguen Y."/>
        </authorList>
    </citation>
    <scope>NUCLEOTIDE SEQUENCE</scope>
    <source>
        <strain evidence="8">NC1722</strain>
    </source>
</reference>
<keyword evidence="9" id="KW-1185">Reference proteome</keyword>
<dbReference type="AlphaFoldDB" id="A0AAD7R9T9"/>
<evidence type="ECO:0000313" key="9">
    <source>
        <dbReference type="Proteomes" id="UP001221898"/>
    </source>
</evidence>
<dbReference type="Proteomes" id="UP001221898">
    <property type="component" value="Unassembled WGS sequence"/>
</dbReference>
<feature type="domain" description="RNA polymerase Rpb1" evidence="7">
    <location>
        <begin position="10"/>
        <end position="194"/>
    </location>
</feature>
<dbReference type="FunFam" id="4.10.860.120:FF:000006">
    <property type="entry name" value="DNA-directed RNA polymerase subunit"/>
    <property type="match status" value="1"/>
</dbReference>
<evidence type="ECO:0000259" key="7">
    <source>
        <dbReference type="Pfam" id="PF04997"/>
    </source>
</evidence>
<dbReference type="SUPFAM" id="SSF64484">
    <property type="entry name" value="beta and beta-prime subunits of DNA dependent RNA-polymerase"/>
    <property type="match status" value="1"/>
</dbReference>
<accession>A0AAD7R9T9</accession>
<evidence type="ECO:0000256" key="1">
    <source>
        <dbReference type="ARBA" id="ARBA00006460"/>
    </source>
</evidence>
<evidence type="ECO:0000256" key="5">
    <source>
        <dbReference type="ARBA" id="ARBA00022695"/>
    </source>
</evidence>
<protein>
    <recommendedName>
        <fullName evidence="2">DNA-directed RNA polymerase</fullName>
        <ecNumber evidence="2">2.7.7.6</ecNumber>
    </recommendedName>
</protein>
<dbReference type="GO" id="GO:0005736">
    <property type="term" value="C:RNA polymerase I complex"/>
    <property type="evidence" value="ECO:0007669"/>
    <property type="project" value="TreeGrafter"/>
</dbReference>
<evidence type="ECO:0000256" key="4">
    <source>
        <dbReference type="ARBA" id="ARBA00022679"/>
    </source>
</evidence>
<keyword evidence="6" id="KW-0804">Transcription</keyword>
<dbReference type="EC" id="2.7.7.6" evidence="2"/>
<dbReference type="InterPro" id="IPR044893">
    <property type="entry name" value="RNA_pol_Rpb1_clamp_domain"/>
</dbReference>
<name>A0AAD7R9T9_9TELE</name>
<dbReference type="InterPro" id="IPR007080">
    <property type="entry name" value="RNA_pol_Rpb1_1"/>
</dbReference>
<dbReference type="InterPro" id="IPR045867">
    <property type="entry name" value="DNA-dir_RpoC_beta_prime"/>
</dbReference>
<evidence type="ECO:0000313" key="8">
    <source>
        <dbReference type="EMBL" id="KAJ8372370.1"/>
    </source>
</evidence>
<evidence type="ECO:0000256" key="6">
    <source>
        <dbReference type="ARBA" id="ARBA00023163"/>
    </source>
</evidence>
<dbReference type="PANTHER" id="PTHR19376">
    <property type="entry name" value="DNA-DIRECTED RNA POLYMERASE"/>
    <property type="match status" value="1"/>
</dbReference>
<gene>
    <name evidence="8" type="ORF">AAFF_G00290030</name>
</gene>
<sequence>MLIGKDVPWRQIEGMSFGMYSADEIRKLSVKTITNDRFLDNVGNPAASGLYDLALGPADAKEVCATCMQDFNNCPGHLGHIELPLPVYNPLFFDKLYLLVRGSCLSCHMLTCPRAALHLLLQQLRVLEVGALQAVDELEARLSQFLEGNAQASGAEIREVLEDFSERVIREHSDRGCSSAVKHICERKNSLITSFWRVHMVSRKCPACKTGRSQVRKEHNSKLIVMLPAAMCRDKTTDGAPTQG</sequence>
<dbReference type="GO" id="GO:0003677">
    <property type="term" value="F:DNA binding"/>
    <property type="evidence" value="ECO:0007669"/>
    <property type="project" value="InterPro"/>
</dbReference>
<dbReference type="EMBL" id="JAINUG010000404">
    <property type="protein sequence ID" value="KAJ8372370.1"/>
    <property type="molecule type" value="Genomic_DNA"/>
</dbReference>
<comment type="caution">
    <text evidence="8">The sequence shown here is derived from an EMBL/GenBank/DDBJ whole genome shotgun (WGS) entry which is preliminary data.</text>
</comment>
<dbReference type="GO" id="GO:0006351">
    <property type="term" value="P:DNA-templated transcription"/>
    <property type="evidence" value="ECO:0007669"/>
    <property type="project" value="InterPro"/>
</dbReference>
<comment type="similarity">
    <text evidence="1">Belongs to the RNA polymerase beta' chain family.</text>
</comment>
<evidence type="ECO:0000256" key="2">
    <source>
        <dbReference type="ARBA" id="ARBA00012418"/>
    </source>
</evidence>
<keyword evidence="3" id="KW-0240">DNA-directed RNA polymerase</keyword>
<evidence type="ECO:0000256" key="3">
    <source>
        <dbReference type="ARBA" id="ARBA00022478"/>
    </source>
</evidence>
<organism evidence="8 9">
    <name type="scientific">Aldrovandia affinis</name>
    <dbReference type="NCBI Taxonomy" id="143900"/>
    <lineage>
        <taxon>Eukaryota</taxon>
        <taxon>Metazoa</taxon>
        <taxon>Chordata</taxon>
        <taxon>Craniata</taxon>
        <taxon>Vertebrata</taxon>
        <taxon>Euteleostomi</taxon>
        <taxon>Actinopterygii</taxon>
        <taxon>Neopterygii</taxon>
        <taxon>Teleostei</taxon>
        <taxon>Notacanthiformes</taxon>
        <taxon>Halosauridae</taxon>
        <taxon>Aldrovandia</taxon>
    </lineage>
</organism>
<keyword evidence="5" id="KW-0548">Nucleotidyltransferase</keyword>